<protein>
    <submittedName>
        <fullName evidence="2">RIIa domain-containing protein 1</fullName>
    </submittedName>
</protein>
<dbReference type="EMBL" id="CASHTH010000342">
    <property type="protein sequence ID" value="CAI7998058.1"/>
    <property type="molecule type" value="Genomic_DNA"/>
</dbReference>
<gene>
    <name evidence="2" type="ORF">GBAR_LOCUS2320</name>
</gene>
<dbReference type="PANTHER" id="PTHR15505">
    <property type="entry name" value="RIIA DOMAIN-CONTAINING PROTEIN 1"/>
    <property type="match status" value="1"/>
</dbReference>
<evidence type="ECO:0000313" key="2">
    <source>
        <dbReference type="EMBL" id="CAI7998058.1"/>
    </source>
</evidence>
<dbReference type="AlphaFoldDB" id="A0AA35W2R2"/>
<feature type="region of interest" description="Disordered" evidence="1">
    <location>
        <begin position="98"/>
        <end position="119"/>
    </location>
</feature>
<sequence>MRCSTEEQERHQSVAMEAELLAVETRLSGRPAQEINDTTALTGEQQSTLDKHKVTLRIENELFLRRHPELHTLLSSFVSEVLLKKPQNIKEFAAGYFSDPSMLRQRHSPEADNSQNTES</sequence>
<dbReference type="Proteomes" id="UP001174909">
    <property type="component" value="Unassembled WGS sequence"/>
</dbReference>
<dbReference type="InterPro" id="IPR059162">
    <property type="entry name" value="RIIAD1"/>
</dbReference>
<organism evidence="2 3">
    <name type="scientific">Geodia barretti</name>
    <name type="common">Barrett's horny sponge</name>
    <dbReference type="NCBI Taxonomy" id="519541"/>
    <lineage>
        <taxon>Eukaryota</taxon>
        <taxon>Metazoa</taxon>
        <taxon>Porifera</taxon>
        <taxon>Demospongiae</taxon>
        <taxon>Heteroscleromorpha</taxon>
        <taxon>Tetractinellida</taxon>
        <taxon>Astrophorina</taxon>
        <taxon>Geodiidae</taxon>
        <taxon>Geodia</taxon>
    </lineage>
</organism>
<name>A0AA35W2R2_GEOBA</name>
<keyword evidence="3" id="KW-1185">Reference proteome</keyword>
<dbReference type="CDD" id="cd22971">
    <property type="entry name" value="DD_RIIAD1"/>
    <property type="match status" value="1"/>
</dbReference>
<accession>A0AA35W2R2</accession>
<reference evidence="2" key="1">
    <citation type="submission" date="2023-03" db="EMBL/GenBank/DDBJ databases">
        <authorList>
            <person name="Steffen K."/>
            <person name="Cardenas P."/>
        </authorList>
    </citation>
    <scope>NUCLEOTIDE SEQUENCE</scope>
</reference>
<comment type="caution">
    <text evidence="2">The sequence shown here is derived from an EMBL/GenBank/DDBJ whole genome shotgun (WGS) entry which is preliminary data.</text>
</comment>
<evidence type="ECO:0000313" key="3">
    <source>
        <dbReference type="Proteomes" id="UP001174909"/>
    </source>
</evidence>
<evidence type="ECO:0000256" key="1">
    <source>
        <dbReference type="SAM" id="MobiDB-lite"/>
    </source>
</evidence>
<dbReference type="PANTHER" id="PTHR15505:SF4">
    <property type="entry name" value="RIIA DOMAIN-CONTAINING PROTEIN 1"/>
    <property type="match status" value="1"/>
</dbReference>
<dbReference type="Gene3D" id="1.20.890.10">
    <property type="entry name" value="cAMP-dependent protein kinase regulatory subunit, dimerization-anchoring domain"/>
    <property type="match status" value="1"/>
</dbReference>
<dbReference type="SUPFAM" id="SSF47391">
    <property type="entry name" value="Dimerization-anchoring domain of cAMP-dependent PK regulatory subunit"/>
    <property type="match status" value="1"/>
</dbReference>
<proteinExistence type="predicted"/>